<keyword evidence="3" id="KW-1185">Reference proteome</keyword>
<dbReference type="RefSeq" id="WP_027448468.1">
    <property type="nucleotide sequence ID" value="NZ_AVPF01000017.1"/>
</dbReference>
<keyword evidence="1" id="KW-0472">Membrane</keyword>
<evidence type="ECO:0008006" key="4">
    <source>
        <dbReference type="Google" id="ProtNLM"/>
    </source>
</evidence>
<comment type="caution">
    <text evidence="2">The sequence shown here is derived from an EMBL/GenBank/DDBJ whole genome shotgun (WGS) entry which is preliminary data.</text>
</comment>
<sequence>MKGSSFIREGLIYASIYLALLLISLFIPAIGLITMFLLPIPFLIFSRRNGWKASLVLISVVLFITALAVHIVTLPFTIVAGFGGIALGSALHQDKSPYEAWAQGTVGYVVGLLLTYLISLWLFNINWIEEIRKTIDQSIANSVELIESVSGDVSQEQLKALESQFGNIPSMLPSIMGILAISFAFITLWIGFKILNKQFREHHYFPPVKKLSFPRVIIWYYFIALLVTFIEFENGSIWGDAAQNVYVLTGALFTIQGFSFMFAYADIKGLSKKMPIIGVVISLLFSFLLLYPVRILGIIDLGFSLRERLANKK</sequence>
<proteinExistence type="predicted"/>
<feature type="transmembrane region" description="Helical" evidence="1">
    <location>
        <begin position="244"/>
        <end position="264"/>
    </location>
</feature>
<feature type="transmembrane region" description="Helical" evidence="1">
    <location>
        <begin position="12"/>
        <end position="43"/>
    </location>
</feature>
<dbReference type="eggNOG" id="COG4241">
    <property type="taxonomic scope" value="Bacteria"/>
</dbReference>
<dbReference type="STRING" id="1385511.GCA_000425225_01594"/>
<accession>A0A0A5G7X7</accession>
<dbReference type="Proteomes" id="UP000030403">
    <property type="component" value="Unassembled WGS sequence"/>
</dbReference>
<feature type="transmembrane region" description="Helical" evidence="1">
    <location>
        <begin position="212"/>
        <end position="232"/>
    </location>
</feature>
<feature type="transmembrane region" description="Helical" evidence="1">
    <location>
        <begin position="55"/>
        <end position="88"/>
    </location>
</feature>
<keyword evidence="1" id="KW-0812">Transmembrane</keyword>
<feature type="transmembrane region" description="Helical" evidence="1">
    <location>
        <begin position="276"/>
        <end position="303"/>
    </location>
</feature>
<name>A0A0A5G7X7_9BACI</name>
<dbReference type="PANTHER" id="PTHR41324:SF1">
    <property type="entry name" value="DUF2232 DOMAIN-CONTAINING PROTEIN"/>
    <property type="match status" value="1"/>
</dbReference>
<gene>
    <name evidence="2" type="ORF">N783_07035</name>
</gene>
<feature type="transmembrane region" description="Helical" evidence="1">
    <location>
        <begin position="171"/>
        <end position="192"/>
    </location>
</feature>
<evidence type="ECO:0000313" key="3">
    <source>
        <dbReference type="Proteomes" id="UP000030403"/>
    </source>
</evidence>
<evidence type="ECO:0000313" key="2">
    <source>
        <dbReference type="EMBL" id="KGX89246.1"/>
    </source>
</evidence>
<dbReference type="EMBL" id="AVPF01000017">
    <property type="protein sequence ID" value="KGX89246.1"/>
    <property type="molecule type" value="Genomic_DNA"/>
</dbReference>
<evidence type="ECO:0000256" key="1">
    <source>
        <dbReference type="SAM" id="Phobius"/>
    </source>
</evidence>
<dbReference type="OrthoDB" id="2987886at2"/>
<protein>
    <recommendedName>
        <fullName evidence="4">DUF2232 domain-containing protein</fullName>
    </recommendedName>
</protein>
<reference evidence="2 3" key="1">
    <citation type="submission" date="2013-08" db="EMBL/GenBank/DDBJ databases">
        <authorList>
            <person name="Huang J."/>
            <person name="Wang G."/>
        </authorList>
    </citation>
    <scope>NUCLEOTIDE SEQUENCE [LARGE SCALE GENOMIC DNA]</scope>
    <source>
        <strain evidence="2 3">BH030004</strain>
    </source>
</reference>
<dbReference type="Pfam" id="PF09991">
    <property type="entry name" value="DUF2232"/>
    <property type="match status" value="1"/>
</dbReference>
<dbReference type="AlphaFoldDB" id="A0A0A5G7X7"/>
<dbReference type="PANTHER" id="PTHR41324">
    <property type="entry name" value="MEMBRANE PROTEIN-RELATED"/>
    <property type="match status" value="1"/>
</dbReference>
<feature type="transmembrane region" description="Helical" evidence="1">
    <location>
        <begin position="100"/>
        <end position="123"/>
    </location>
</feature>
<organism evidence="2 3">
    <name type="scientific">Pontibacillus marinus BH030004 = DSM 16465</name>
    <dbReference type="NCBI Taxonomy" id="1385511"/>
    <lineage>
        <taxon>Bacteria</taxon>
        <taxon>Bacillati</taxon>
        <taxon>Bacillota</taxon>
        <taxon>Bacilli</taxon>
        <taxon>Bacillales</taxon>
        <taxon>Bacillaceae</taxon>
        <taxon>Pontibacillus</taxon>
    </lineage>
</organism>
<dbReference type="InterPro" id="IPR018710">
    <property type="entry name" value="DUF2232"/>
</dbReference>
<keyword evidence="1" id="KW-1133">Transmembrane helix</keyword>